<dbReference type="Proteomes" id="UP000326570">
    <property type="component" value="Unassembled WGS sequence"/>
</dbReference>
<dbReference type="PANTHER" id="PTHR39624:SF2">
    <property type="entry name" value="OSMC-LIKE PROTEIN"/>
    <property type="match status" value="1"/>
</dbReference>
<dbReference type="PANTHER" id="PTHR39624">
    <property type="entry name" value="PROTEIN INVOLVED IN RIMO-MEDIATED BETA-METHYLTHIOLATION OF RIBOSOMAL PROTEIN S12 YCAO"/>
    <property type="match status" value="1"/>
</dbReference>
<dbReference type="AlphaFoldDB" id="A0A5N1IVN2"/>
<sequence>MEPCDVTVQVGPRALKAKVRSGNHTFVVDEPVNLGGEDTGPHPYDLILSALGSCTAITLRMYANRKQWPLEKIETRLQYFTREKTFATEADFKEIQEIIMLVKLSGNLSEEQVQRLTVIAGKCPVHQSLLPAFPITMKVEMAAPDFQ</sequence>
<dbReference type="Pfam" id="PF02566">
    <property type="entry name" value="OsmC"/>
    <property type="match status" value="1"/>
</dbReference>
<dbReference type="InterPro" id="IPR036102">
    <property type="entry name" value="OsmC/Ohrsf"/>
</dbReference>
<protein>
    <submittedName>
        <fullName evidence="1">OsmC family protein</fullName>
    </submittedName>
</protein>
<comment type="caution">
    <text evidence="1">The sequence shown here is derived from an EMBL/GenBank/DDBJ whole genome shotgun (WGS) entry which is preliminary data.</text>
</comment>
<accession>A0A5N1IVN2</accession>
<dbReference type="EMBL" id="VTWT01000005">
    <property type="protein sequence ID" value="KAA9333827.1"/>
    <property type="molecule type" value="Genomic_DNA"/>
</dbReference>
<dbReference type="InterPro" id="IPR015946">
    <property type="entry name" value="KH_dom-like_a/b"/>
</dbReference>
<evidence type="ECO:0000313" key="1">
    <source>
        <dbReference type="EMBL" id="KAA9333827.1"/>
    </source>
</evidence>
<dbReference type="SUPFAM" id="SSF82784">
    <property type="entry name" value="OsmC-like"/>
    <property type="match status" value="1"/>
</dbReference>
<gene>
    <name evidence="1" type="ORF">F0P94_09780</name>
</gene>
<organism evidence="1 2">
    <name type="scientific">Adhaeribacter soli</name>
    <dbReference type="NCBI Taxonomy" id="2607655"/>
    <lineage>
        <taxon>Bacteria</taxon>
        <taxon>Pseudomonadati</taxon>
        <taxon>Bacteroidota</taxon>
        <taxon>Cytophagia</taxon>
        <taxon>Cytophagales</taxon>
        <taxon>Hymenobacteraceae</taxon>
        <taxon>Adhaeribacter</taxon>
    </lineage>
</organism>
<keyword evidence="2" id="KW-1185">Reference proteome</keyword>
<evidence type="ECO:0000313" key="2">
    <source>
        <dbReference type="Proteomes" id="UP000326570"/>
    </source>
</evidence>
<proteinExistence type="predicted"/>
<reference evidence="1 2" key="1">
    <citation type="submission" date="2019-09" db="EMBL/GenBank/DDBJ databases">
        <title>Genome sequence of Adhaeribacter sp. M2.</title>
        <authorList>
            <person name="Srinivasan S."/>
        </authorList>
    </citation>
    <scope>NUCLEOTIDE SEQUENCE [LARGE SCALE GENOMIC DNA]</scope>
    <source>
        <strain evidence="1 2">M2</strain>
    </source>
</reference>
<dbReference type="Gene3D" id="3.30.300.20">
    <property type="match status" value="1"/>
</dbReference>
<dbReference type="InterPro" id="IPR003718">
    <property type="entry name" value="OsmC/Ohr_fam"/>
</dbReference>
<name>A0A5N1IVN2_9BACT</name>